<feature type="region of interest" description="Disordered" evidence="10">
    <location>
        <begin position="1343"/>
        <end position="1380"/>
    </location>
</feature>
<evidence type="ECO:0000256" key="10">
    <source>
        <dbReference type="SAM" id="MobiDB-lite"/>
    </source>
</evidence>
<dbReference type="SUPFAM" id="SSF57756">
    <property type="entry name" value="Retrovirus zinc finger-like domains"/>
    <property type="match status" value="1"/>
</dbReference>
<feature type="domain" description="Integrase catalytic" evidence="13">
    <location>
        <begin position="1077"/>
        <end position="1234"/>
    </location>
</feature>
<keyword evidence="8" id="KW-0695">RNA-directed DNA polymerase</keyword>
<dbReference type="SMART" id="SM00343">
    <property type="entry name" value="ZnF_C2HC"/>
    <property type="match status" value="2"/>
</dbReference>
<dbReference type="CDD" id="cd09274">
    <property type="entry name" value="RNase_HI_RT_Ty3"/>
    <property type="match status" value="1"/>
</dbReference>
<dbReference type="GO" id="GO:0006508">
    <property type="term" value="P:proteolysis"/>
    <property type="evidence" value="ECO:0007669"/>
    <property type="project" value="UniProtKB-KW"/>
</dbReference>
<feature type="domain" description="CCHC-type" evidence="11">
    <location>
        <begin position="292"/>
        <end position="307"/>
    </location>
</feature>
<evidence type="ECO:0000256" key="7">
    <source>
        <dbReference type="ARBA" id="ARBA00022801"/>
    </source>
</evidence>
<dbReference type="InterPro" id="IPR012337">
    <property type="entry name" value="RNaseH-like_sf"/>
</dbReference>
<gene>
    <name evidence="14" type="ORF">GFP_L5_0210</name>
</gene>
<dbReference type="Gene3D" id="4.10.60.10">
    <property type="entry name" value="Zinc finger, CCHC-type"/>
    <property type="match status" value="1"/>
</dbReference>
<dbReference type="EMBL" id="EF710649">
    <property type="protein sequence ID" value="ACE75273.1"/>
    <property type="molecule type" value="Genomic_DNA"/>
</dbReference>
<keyword evidence="4" id="KW-0548">Nucleotidyltransferase</keyword>
<evidence type="ECO:0000313" key="14">
    <source>
        <dbReference type="EMBL" id="ACE75273.1"/>
    </source>
</evidence>
<feature type="region of interest" description="Disordered" evidence="10">
    <location>
        <begin position="1"/>
        <end position="27"/>
    </location>
</feature>
<dbReference type="GO" id="GO:0003676">
    <property type="term" value="F:nucleic acid binding"/>
    <property type="evidence" value="ECO:0007669"/>
    <property type="project" value="InterPro"/>
</dbReference>
<dbReference type="GO" id="GO:0004519">
    <property type="term" value="F:endonuclease activity"/>
    <property type="evidence" value="ECO:0007669"/>
    <property type="project" value="UniProtKB-KW"/>
</dbReference>
<keyword evidence="6" id="KW-0255">Endonuclease</keyword>
<evidence type="ECO:0000256" key="5">
    <source>
        <dbReference type="ARBA" id="ARBA00022722"/>
    </source>
</evidence>
<feature type="compositionally biased region" description="Acidic residues" evidence="10">
    <location>
        <begin position="1351"/>
        <end position="1371"/>
    </location>
</feature>
<keyword evidence="2" id="KW-0645">Protease</keyword>
<protein>
    <recommendedName>
        <fullName evidence="1">RNA-directed DNA polymerase</fullName>
        <ecNumber evidence="1">2.7.7.49</ecNumber>
    </recommendedName>
</protein>
<dbReference type="Pfam" id="PF00078">
    <property type="entry name" value="RVT_1"/>
    <property type="match status" value="1"/>
</dbReference>
<evidence type="ECO:0000256" key="2">
    <source>
        <dbReference type="ARBA" id="ARBA00022670"/>
    </source>
</evidence>
<dbReference type="PROSITE" id="PS50878">
    <property type="entry name" value="RT_POL"/>
    <property type="match status" value="1"/>
</dbReference>
<dbReference type="PROSITE" id="PS50158">
    <property type="entry name" value="ZF_CCHC"/>
    <property type="match status" value="2"/>
</dbReference>
<dbReference type="InterPro" id="IPR021109">
    <property type="entry name" value="Peptidase_aspartic_dom_sf"/>
</dbReference>
<evidence type="ECO:0000259" key="12">
    <source>
        <dbReference type="PROSITE" id="PS50878"/>
    </source>
</evidence>
<dbReference type="Gene3D" id="3.10.10.10">
    <property type="entry name" value="HIV Type 1 Reverse Transcriptase, subunit A, domain 1"/>
    <property type="match status" value="1"/>
</dbReference>
<dbReference type="Gene3D" id="1.10.340.70">
    <property type="match status" value="1"/>
</dbReference>
<keyword evidence="9" id="KW-0862">Zinc</keyword>
<dbReference type="EC" id="2.7.7.49" evidence="1"/>
<dbReference type="GO" id="GO:0003964">
    <property type="term" value="F:RNA-directed DNA polymerase activity"/>
    <property type="evidence" value="ECO:0007669"/>
    <property type="project" value="UniProtKB-KW"/>
</dbReference>
<dbReference type="SUPFAM" id="SSF50630">
    <property type="entry name" value="Acid proteases"/>
    <property type="match status" value="1"/>
</dbReference>
<keyword evidence="5" id="KW-0540">Nuclease</keyword>
<feature type="compositionally biased region" description="Polar residues" evidence="10">
    <location>
        <begin position="9"/>
        <end position="27"/>
    </location>
</feature>
<dbReference type="InterPro" id="IPR036397">
    <property type="entry name" value="RNaseH_sf"/>
</dbReference>
<accession>B7S8P8</accession>
<dbReference type="GO" id="GO:0008233">
    <property type="term" value="F:peptidase activity"/>
    <property type="evidence" value="ECO:0007669"/>
    <property type="project" value="UniProtKB-KW"/>
</dbReference>
<dbReference type="InterPro" id="IPR036875">
    <property type="entry name" value="Znf_CCHC_sf"/>
</dbReference>
<evidence type="ECO:0000256" key="3">
    <source>
        <dbReference type="ARBA" id="ARBA00022679"/>
    </source>
</evidence>
<dbReference type="GO" id="GO:0042575">
    <property type="term" value="C:DNA polymerase complex"/>
    <property type="evidence" value="ECO:0007669"/>
    <property type="project" value="UniProtKB-ARBA"/>
</dbReference>
<dbReference type="FunFam" id="3.30.70.270:FF:000020">
    <property type="entry name" value="Transposon Tf2-6 polyprotein-like Protein"/>
    <property type="match status" value="1"/>
</dbReference>
<dbReference type="SUPFAM" id="SSF53098">
    <property type="entry name" value="Ribonuclease H-like"/>
    <property type="match status" value="1"/>
</dbReference>
<dbReference type="GO" id="GO:0015074">
    <property type="term" value="P:DNA integration"/>
    <property type="evidence" value="ECO:0007669"/>
    <property type="project" value="InterPro"/>
</dbReference>
<dbReference type="InterPro" id="IPR001878">
    <property type="entry name" value="Znf_CCHC"/>
</dbReference>
<dbReference type="Gene3D" id="3.30.420.10">
    <property type="entry name" value="Ribonuclease H-like superfamily/Ribonuclease H"/>
    <property type="match status" value="1"/>
</dbReference>
<keyword evidence="7" id="KW-0378">Hydrolase</keyword>
<dbReference type="Pfam" id="PF17917">
    <property type="entry name" value="RT_RNaseH"/>
    <property type="match status" value="1"/>
</dbReference>
<name>B7S8P8_9HYME</name>
<dbReference type="PANTHER" id="PTHR37984">
    <property type="entry name" value="PROTEIN CBG26694"/>
    <property type="match status" value="1"/>
</dbReference>
<dbReference type="InterPro" id="IPR043128">
    <property type="entry name" value="Rev_trsase/Diguanyl_cyclase"/>
</dbReference>
<proteinExistence type="predicted"/>
<dbReference type="InterPro" id="IPR000477">
    <property type="entry name" value="RT_dom"/>
</dbReference>
<evidence type="ECO:0000256" key="1">
    <source>
        <dbReference type="ARBA" id="ARBA00012493"/>
    </source>
</evidence>
<keyword evidence="3" id="KW-0808">Transferase</keyword>
<evidence type="ECO:0000256" key="8">
    <source>
        <dbReference type="ARBA" id="ARBA00022918"/>
    </source>
</evidence>
<evidence type="ECO:0000256" key="4">
    <source>
        <dbReference type="ARBA" id="ARBA00022695"/>
    </source>
</evidence>
<dbReference type="InterPro" id="IPR043502">
    <property type="entry name" value="DNA/RNA_pol_sf"/>
</dbReference>
<dbReference type="PROSITE" id="PS50994">
    <property type="entry name" value="INTEGRASE"/>
    <property type="match status" value="1"/>
</dbReference>
<feature type="domain" description="CCHC-type" evidence="11">
    <location>
        <begin position="249"/>
        <end position="265"/>
    </location>
</feature>
<keyword evidence="9" id="KW-0479">Metal-binding</keyword>
<dbReference type="GO" id="GO:0008270">
    <property type="term" value="F:zinc ion binding"/>
    <property type="evidence" value="ECO:0007669"/>
    <property type="project" value="UniProtKB-KW"/>
</dbReference>
<dbReference type="Pfam" id="PF00098">
    <property type="entry name" value="zf-CCHC"/>
    <property type="match status" value="2"/>
</dbReference>
<dbReference type="InterPro" id="IPR050951">
    <property type="entry name" value="Retrovirus_Pol_polyprotein"/>
</dbReference>
<dbReference type="CDD" id="cd01647">
    <property type="entry name" value="RT_LTR"/>
    <property type="match status" value="1"/>
</dbReference>
<evidence type="ECO:0000256" key="9">
    <source>
        <dbReference type="PROSITE-ProRule" id="PRU00047"/>
    </source>
</evidence>
<dbReference type="InterPro" id="IPR041588">
    <property type="entry name" value="Integrase_H2C2"/>
</dbReference>
<keyword evidence="9" id="KW-0863">Zinc-finger</keyword>
<feature type="domain" description="Reverse transcriptase" evidence="12">
    <location>
        <begin position="534"/>
        <end position="713"/>
    </location>
</feature>
<sequence>MADNDPKDSSNAQTTVPPTSEVGSGSATGFSPNQFQLLMEMQNRNLIELMKVVTKPVSTNRNISLPKFKPESSSADPAAWCSTVDMCFAERPQEGSALIIALSEALQGSASSWLSQVCYPGITWTEFKDLFIARFGGLETSAATLINLQNSRPKDGECLSSYSSRLLASLCSKWKSASVEEIAVSVVLAHLSQCDTRLQRLSFTTDIKSRNQLQNELKAFNYARKRSAPHQDNPTEPNFKRFKSLSSIKCHSCGKLGHRSIDCPSINKGKSERASNSQVATKPSSQKSVVTCFKCGVVGHVASRCPSLASGGSKNNGNGNNNERRVDICTVAAPSGSLIHRGESFSFWFDSGAECSLVKENIATRITGKRENNLIILKGIGNVSVNCTIQILSEITINSHTLEILFHVIADDYLKCDILIGREILGQGFDVNITSNNFSLSKSKLINACNKLESISKIRFNDIDTDVIGDDKKKLISILKEYTDSFIQGFPSTRVNTGELKIRLVDPNVTVQRRPYRLSAEERQVVRDRVDELLKANVIRPSCSPFASPILLVKKKDGSDRLCVDYRELNANTIDDKFPLPLIADQIARLAGAKFFTCLDMASGFHQIPVETESIERTAFVTPDGQYEYLTMPFGLKNAPSVFQRAVIKALGELAYTYVIVYMDDIMIIASTIEEALDRLQKVVSILIKSGFSFNFSKCSFLKTQVQYLGYEISAGEVRPSSRKIEALTALPAPRTVTQLRQFIGLSSYFRKFIPKFSQVMKPLYRLTSGSKKIIEWTEVHENIRQKIIYVLTNEPVLMIFNPNFPIELHTDASSEGYGAILMQKFNGANRVVEYYSKATSSAESRYHSYELETLAVFNAVKFFRHYLHGRPFVVVTDCNSLKASQKKADLTPRVHRWWAFLQTFKFDIVYREGKRMAHADFFSRNPVTEQLRSNSNKILQKRINLTEISDNWLLVEQRRDPEISKIVIDLENDEIASDLAKTYEVRSGLLHRKIQRRGKTLCLPIVPRAFRWSVINHVHESIMHLGWEKTLDKVCEYYWFEGITKYVRKFIDNCYTCRVSKSSSGKVQAELHPIPKTSIPWHTVHMDITGKLTGKNDSKEYVVVLIDAFTKFVLLYHTRKIDSVNTIKALKNAISLFGPPTRIIADQGRCFTSKEFQEYCTSQNSKLHLIATGSSRANGQVERVMSTLKSMFTAAETSGNSWQAVVNEIQLAINCTTNRVTKASPLELLIGKVARPFGMIVEQDDKEIDISDVRQKAIDNIENNTKYDKFRFDKNKAKIVSFKVGDFVLIKNEERNQTKLDPKFRGPFVVTETLDGNRYTLKSLMGNRTYKYCHENLRKMPESHIPSELDASDDQEIVDQESNEDSETESETTRGETQH</sequence>
<evidence type="ECO:0000256" key="6">
    <source>
        <dbReference type="ARBA" id="ARBA00022759"/>
    </source>
</evidence>
<dbReference type="Pfam" id="PF00665">
    <property type="entry name" value="rve"/>
    <property type="match status" value="1"/>
</dbReference>
<organism evidence="14">
    <name type="scientific">Glyptapanteles flavicoxis</name>
    <dbReference type="NCBI Taxonomy" id="463051"/>
    <lineage>
        <taxon>Eukaryota</taxon>
        <taxon>Metazoa</taxon>
        <taxon>Ecdysozoa</taxon>
        <taxon>Arthropoda</taxon>
        <taxon>Hexapoda</taxon>
        <taxon>Insecta</taxon>
        <taxon>Pterygota</taxon>
        <taxon>Neoptera</taxon>
        <taxon>Endopterygota</taxon>
        <taxon>Hymenoptera</taxon>
        <taxon>Apocrita</taxon>
        <taxon>Ichneumonoidea</taxon>
        <taxon>Braconidae</taxon>
        <taxon>Microgastrinae</taxon>
        <taxon>Glyptapanteles</taxon>
    </lineage>
</organism>
<reference evidence="14" key="1">
    <citation type="submission" date="2007-06" db="EMBL/GenBank/DDBJ databases">
        <title>Bracovirus Evolution: Comparative Genomics of Multiple Viral and Proviral Genomes.</title>
        <authorList>
            <person name="Desjardins C.A."/>
            <person name="Gundersen-Rindal D.E."/>
            <person name="Hostetler J.B."/>
            <person name="Tallon L.J."/>
            <person name="Utterback T.R."/>
            <person name="Fuester R.W."/>
            <person name="Schatz M.C."/>
            <person name="Pedroni M.J."/>
            <person name="Fadrosh D.W."/>
            <person name="Haas B.J."/>
            <person name="Toms B.S."/>
            <person name="Chen D."/>
            <person name="Nene V."/>
        </authorList>
    </citation>
    <scope>NUCLEOTIDE SEQUENCE</scope>
</reference>
<dbReference type="FunFam" id="3.10.10.10:FF:000007">
    <property type="entry name" value="Retrovirus-related Pol polyprotein from transposon 17.6-like Protein"/>
    <property type="match status" value="1"/>
</dbReference>
<dbReference type="PANTHER" id="PTHR37984:SF5">
    <property type="entry name" value="PROTEIN NYNRIN-LIKE"/>
    <property type="match status" value="1"/>
</dbReference>
<dbReference type="SUPFAM" id="SSF56672">
    <property type="entry name" value="DNA/RNA polymerases"/>
    <property type="match status" value="1"/>
</dbReference>
<evidence type="ECO:0000259" key="13">
    <source>
        <dbReference type="PROSITE" id="PS50994"/>
    </source>
</evidence>
<dbReference type="Gene3D" id="3.30.70.270">
    <property type="match status" value="2"/>
</dbReference>
<dbReference type="InterPro" id="IPR041373">
    <property type="entry name" value="RT_RNaseH"/>
</dbReference>
<dbReference type="Gene3D" id="2.40.70.10">
    <property type="entry name" value="Acid Proteases"/>
    <property type="match status" value="1"/>
</dbReference>
<dbReference type="InterPro" id="IPR001584">
    <property type="entry name" value="Integrase_cat-core"/>
</dbReference>
<evidence type="ECO:0000259" key="11">
    <source>
        <dbReference type="PROSITE" id="PS50158"/>
    </source>
</evidence>
<dbReference type="Pfam" id="PF17921">
    <property type="entry name" value="Integrase_H2C2"/>
    <property type="match status" value="1"/>
</dbReference>